<evidence type="ECO:0000256" key="1">
    <source>
        <dbReference type="SAM" id="MobiDB-lite"/>
    </source>
</evidence>
<protein>
    <submittedName>
        <fullName evidence="2">Uncharacterized protein</fullName>
    </submittedName>
</protein>
<reference evidence="2" key="1">
    <citation type="journal article" date="2014" name="Front. Microbiol.">
        <title>High frequency of phylogenetically diverse reductive dehalogenase-homologous genes in deep subseafloor sedimentary metagenomes.</title>
        <authorList>
            <person name="Kawai M."/>
            <person name="Futagami T."/>
            <person name="Toyoda A."/>
            <person name="Takaki Y."/>
            <person name="Nishi S."/>
            <person name="Hori S."/>
            <person name="Arai W."/>
            <person name="Tsubouchi T."/>
            <person name="Morono Y."/>
            <person name="Uchiyama I."/>
            <person name="Ito T."/>
            <person name="Fujiyama A."/>
            <person name="Inagaki F."/>
            <person name="Takami H."/>
        </authorList>
    </citation>
    <scope>NUCLEOTIDE SEQUENCE</scope>
    <source>
        <strain evidence="2">Expedition CK06-06</strain>
    </source>
</reference>
<dbReference type="AlphaFoldDB" id="X0Z353"/>
<sequence>MSDDSDLSATFVDTLPTKKSKGWGRGEEEEEEHLSTKTKFVHALFHESFDGASGNENSLKIVICTNMYQQTRYNHIPW</sequence>
<accession>X0Z353</accession>
<comment type="caution">
    <text evidence="2">The sequence shown here is derived from an EMBL/GenBank/DDBJ whole genome shotgun (WGS) entry which is preliminary data.</text>
</comment>
<feature type="non-terminal residue" evidence="2">
    <location>
        <position position="78"/>
    </location>
</feature>
<gene>
    <name evidence="2" type="ORF">S01H4_20362</name>
</gene>
<feature type="region of interest" description="Disordered" evidence="1">
    <location>
        <begin position="1"/>
        <end position="32"/>
    </location>
</feature>
<dbReference type="EMBL" id="BART01009149">
    <property type="protein sequence ID" value="GAG63715.1"/>
    <property type="molecule type" value="Genomic_DNA"/>
</dbReference>
<name>X0Z353_9ZZZZ</name>
<proteinExistence type="predicted"/>
<organism evidence="2">
    <name type="scientific">marine sediment metagenome</name>
    <dbReference type="NCBI Taxonomy" id="412755"/>
    <lineage>
        <taxon>unclassified sequences</taxon>
        <taxon>metagenomes</taxon>
        <taxon>ecological metagenomes</taxon>
    </lineage>
</organism>
<evidence type="ECO:0000313" key="2">
    <source>
        <dbReference type="EMBL" id="GAG63715.1"/>
    </source>
</evidence>